<keyword evidence="2" id="KW-1003">Cell membrane</keyword>
<evidence type="ECO:0000313" key="8">
    <source>
        <dbReference type="EMBL" id="NYE85044.1"/>
    </source>
</evidence>
<feature type="transmembrane region" description="Helical" evidence="6">
    <location>
        <begin position="148"/>
        <end position="171"/>
    </location>
</feature>
<feature type="transmembrane region" description="Helical" evidence="6">
    <location>
        <begin position="363"/>
        <end position="381"/>
    </location>
</feature>
<organism evidence="8 9">
    <name type="scientific">Pigmentiphaga litoralis</name>
    <dbReference type="NCBI Taxonomy" id="516702"/>
    <lineage>
        <taxon>Bacteria</taxon>
        <taxon>Pseudomonadati</taxon>
        <taxon>Pseudomonadota</taxon>
        <taxon>Betaproteobacteria</taxon>
        <taxon>Burkholderiales</taxon>
        <taxon>Alcaligenaceae</taxon>
        <taxon>Pigmentiphaga</taxon>
    </lineage>
</organism>
<dbReference type="Proteomes" id="UP000542125">
    <property type="component" value="Unassembled WGS sequence"/>
</dbReference>
<dbReference type="PANTHER" id="PTHR43124:SF3">
    <property type="entry name" value="CHLORAMPHENICOL EFFLUX PUMP RV0191"/>
    <property type="match status" value="1"/>
</dbReference>
<dbReference type="GO" id="GO:0022857">
    <property type="term" value="F:transmembrane transporter activity"/>
    <property type="evidence" value="ECO:0007669"/>
    <property type="project" value="InterPro"/>
</dbReference>
<dbReference type="InterPro" id="IPR050189">
    <property type="entry name" value="MFS_Efflux_Transporters"/>
</dbReference>
<feature type="transmembrane region" description="Helical" evidence="6">
    <location>
        <begin position="335"/>
        <end position="357"/>
    </location>
</feature>
<evidence type="ECO:0000256" key="3">
    <source>
        <dbReference type="ARBA" id="ARBA00022692"/>
    </source>
</evidence>
<feature type="transmembrane region" description="Helical" evidence="6">
    <location>
        <begin position="393"/>
        <end position="414"/>
    </location>
</feature>
<dbReference type="AlphaFoldDB" id="A0A7Y9IXZ3"/>
<evidence type="ECO:0000256" key="1">
    <source>
        <dbReference type="ARBA" id="ARBA00004651"/>
    </source>
</evidence>
<dbReference type="InterPro" id="IPR011701">
    <property type="entry name" value="MFS"/>
</dbReference>
<dbReference type="InterPro" id="IPR036259">
    <property type="entry name" value="MFS_trans_sf"/>
</dbReference>
<evidence type="ECO:0000256" key="2">
    <source>
        <dbReference type="ARBA" id="ARBA00022475"/>
    </source>
</evidence>
<evidence type="ECO:0000256" key="4">
    <source>
        <dbReference type="ARBA" id="ARBA00022989"/>
    </source>
</evidence>
<accession>A0A7Y9IXZ3</accession>
<feature type="transmembrane region" description="Helical" evidence="6">
    <location>
        <begin position="470"/>
        <end position="493"/>
    </location>
</feature>
<dbReference type="Pfam" id="PF07690">
    <property type="entry name" value="MFS_1"/>
    <property type="match status" value="1"/>
</dbReference>
<dbReference type="PROSITE" id="PS50850">
    <property type="entry name" value="MFS"/>
    <property type="match status" value="1"/>
</dbReference>
<keyword evidence="9" id="KW-1185">Reference proteome</keyword>
<evidence type="ECO:0000259" key="7">
    <source>
        <dbReference type="PROSITE" id="PS50850"/>
    </source>
</evidence>
<keyword evidence="5 6" id="KW-0472">Membrane</keyword>
<keyword evidence="4 6" id="KW-1133">Transmembrane helix</keyword>
<name>A0A7Y9IXZ3_9BURK</name>
<proteinExistence type="predicted"/>
<dbReference type="RefSeq" id="WP_179589061.1">
    <property type="nucleotide sequence ID" value="NZ_JACBYR010000002.1"/>
</dbReference>
<feature type="transmembrane region" description="Helical" evidence="6">
    <location>
        <begin position="536"/>
        <end position="569"/>
    </location>
</feature>
<keyword evidence="3 6" id="KW-0812">Transmembrane</keyword>
<sequence>MIGLRAALSISIALILCAALAVVGWSAQRAVSDTIAPAIAAKGDAVARGSASLIQRALQAGIPFGELKGVDASFAALRSANPEVSAIELVDAAGVSRVRVGEAASEGAPTREALREPVRAPILLDGAAVGAVLLWVDPGVVSQRVRSMLLDMAFLGVVALLIALELLALAVGSRSALSLGALEDRLKRLAHGKLAPANSTPQDSAVRALTAPIDAHLQAMWARHHQLIDAAQAKGDTAALAELRTLGDRHGIDAPVTNESRAAAVVRPALFLFMLSDELTRPFLPGFVRSIAPDGWGIGLDVLVSLPMAAFMLTMALCQLPFASLSERIGRREGFLAGAVLAALGYAVAALTTHYGVFAAARIVTAIGYTLVFVSAQGHIIDGSTAADRSRSLAVFVGAILVAALCGPPIGGVIADRLGASAAFVASAVLALLACAAAWRMLPKRTPHTGAVAAGFALQDVSVAVRTPRLLGLLFGCAFPAKFILAAICFYLVPVELDKQGYGSAEIGRLQMIYPLIMVVCVPLFAALADRLRQRTAFVVMGGVLAGAGALLAGIGASPAVIASILLLLGLGQAMSITSQSALVADSARQAPGASGAVLGVFRLVERGGNAAGQAAAGILLGAIGFSAATLSIGALVVAGALGFAWSVRPGSRPTETSSRP</sequence>
<gene>
    <name evidence="8" type="ORF">FHW18_004351</name>
</gene>
<dbReference type="GO" id="GO:0005886">
    <property type="term" value="C:plasma membrane"/>
    <property type="evidence" value="ECO:0007669"/>
    <property type="project" value="UniProtKB-SubCell"/>
</dbReference>
<protein>
    <submittedName>
        <fullName evidence="8">Putative MFS family arabinose efflux permease</fullName>
    </submittedName>
</protein>
<feature type="transmembrane region" description="Helical" evidence="6">
    <location>
        <begin position="420"/>
        <end position="439"/>
    </location>
</feature>
<comment type="subcellular location">
    <subcellularLocation>
        <location evidence="1">Cell membrane</location>
        <topology evidence="1">Multi-pass membrane protein</topology>
    </subcellularLocation>
</comment>
<evidence type="ECO:0000256" key="5">
    <source>
        <dbReference type="ARBA" id="ARBA00023136"/>
    </source>
</evidence>
<feature type="transmembrane region" description="Helical" evidence="6">
    <location>
        <begin position="302"/>
        <end position="323"/>
    </location>
</feature>
<comment type="caution">
    <text evidence="8">The sequence shown here is derived from an EMBL/GenBank/DDBJ whole genome shotgun (WGS) entry which is preliminary data.</text>
</comment>
<feature type="domain" description="Major facilitator superfamily (MFS) profile" evidence="7">
    <location>
        <begin position="262"/>
        <end position="653"/>
    </location>
</feature>
<dbReference type="PANTHER" id="PTHR43124">
    <property type="entry name" value="PURINE EFFLUX PUMP PBUE"/>
    <property type="match status" value="1"/>
</dbReference>
<feature type="transmembrane region" description="Helical" evidence="6">
    <location>
        <begin position="619"/>
        <end position="646"/>
    </location>
</feature>
<evidence type="ECO:0000313" key="9">
    <source>
        <dbReference type="Proteomes" id="UP000542125"/>
    </source>
</evidence>
<dbReference type="SUPFAM" id="SSF103473">
    <property type="entry name" value="MFS general substrate transporter"/>
    <property type="match status" value="1"/>
</dbReference>
<reference evidence="8 9" key="1">
    <citation type="submission" date="2020-07" db="EMBL/GenBank/DDBJ databases">
        <title>Genomic Encyclopedia of Type Strains, Phase IV (KMG-V): Genome sequencing to study the core and pangenomes of soil and plant-associated prokaryotes.</title>
        <authorList>
            <person name="Whitman W."/>
        </authorList>
    </citation>
    <scope>NUCLEOTIDE SEQUENCE [LARGE SCALE GENOMIC DNA]</scope>
    <source>
        <strain evidence="8 9">SAS40</strain>
    </source>
</reference>
<dbReference type="InterPro" id="IPR020846">
    <property type="entry name" value="MFS_dom"/>
</dbReference>
<dbReference type="Gene3D" id="1.20.1250.20">
    <property type="entry name" value="MFS general substrate transporter like domains"/>
    <property type="match status" value="1"/>
</dbReference>
<feature type="transmembrane region" description="Helical" evidence="6">
    <location>
        <begin position="513"/>
        <end position="529"/>
    </location>
</feature>
<evidence type="ECO:0000256" key="6">
    <source>
        <dbReference type="SAM" id="Phobius"/>
    </source>
</evidence>
<dbReference type="EMBL" id="JACBYR010000002">
    <property type="protein sequence ID" value="NYE85044.1"/>
    <property type="molecule type" value="Genomic_DNA"/>
</dbReference>